<evidence type="ECO:0000313" key="2">
    <source>
        <dbReference type="Proteomes" id="UP000253729"/>
    </source>
</evidence>
<dbReference type="EMBL" id="KZ852090">
    <property type="protein sequence ID" value="RDH27445.1"/>
    <property type="molecule type" value="Genomic_DNA"/>
</dbReference>
<organism evidence="1 2">
    <name type="scientific">Aspergillus welwitschiae</name>
    <dbReference type="NCBI Taxonomy" id="1341132"/>
    <lineage>
        <taxon>Eukaryota</taxon>
        <taxon>Fungi</taxon>
        <taxon>Dikarya</taxon>
        <taxon>Ascomycota</taxon>
        <taxon>Pezizomycotina</taxon>
        <taxon>Eurotiomycetes</taxon>
        <taxon>Eurotiomycetidae</taxon>
        <taxon>Eurotiales</taxon>
        <taxon>Aspergillaceae</taxon>
        <taxon>Aspergillus</taxon>
        <taxon>Aspergillus subgen. Circumdati</taxon>
    </lineage>
</organism>
<evidence type="ECO:0000313" key="1">
    <source>
        <dbReference type="EMBL" id="RDH27445.1"/>
    </source>
</evidence>
<dbReference type="AlphaFoldDB" id="A0A3F3PKI1"/>
<dbReference type="RefSeq" id="XP_026620467.1">
    <property type="nucleotide sequence ID" value="XM_026768200.1"/>
</dbReference>
<reference evidence="1 2" key="1">
    <citation type="submission" date="2018-07" db="EMBL/GenBank/DDBJ databases">
        <title>The genomes of Aspergillus section Nigri reveals drivers in fungal speciation.</title>
        <authorList>
            <consortium name="DOE Joint Genome Institute"/>
            <person name="Vesth T.C."/>
            <person name="Nybo J."/>
            <person name="Theobald S."/>
            <person name="Brandl J."/>
            <person name="Frisvad J.C."/>
            <person name="Nielsen K.F."/>
            <person name="Lyhne E.K."/>
            <person name="Kogle M.E."/>
            <person name="Kuo A."/>
            <person name="Riley R."/>
            <person name="Clum A."/>
            <person name="Nolan M."/>
            <person name="Lipzen A."/>
            <person name="Salamov A."/>
            <person name="Henrissat B."/>
            <person name="Wiebenga A."/>
            <person name="De vries R.P."/>
            <person name="Grigoriev I.V."/>
            <person name="Mortensen U.H."/>
            <person name="Andersen M.R."/>
            <person name="Baker S.E."/>
        </authorList>
    </citation>
    <scope>NUCLEOTIDE SEQUENCE [LARGE SCALE GENOMIC DNA]</scope>
    <source>
        <strain evidence="1 2">CBS 139.54b</strain>
    </source>
</reference>
<protein>
    <submittedName>
        <fullName evidence="1">Uncharacterized protein</fullName>
    </submittedName>
</protein>
<dbReference type="Proteomes" id="UP000253729">
    <property type="component" value="Unassembled WGS sequence"/>
</dbReference>
<proteinExistence type="predicted"/>
<name>A0A3F3PKI1_9EURO</name>
<sequence>MEFTGISVFSKDGQTTVLNSQGRCWTVGLVGRLNIADPPKRNSDVGRALPPHRYSAF</sequence>
<keyword evidence="2" id="KW-1185">Reference proteome</keyword>
<accession>A0A3F3PKI1</accession>
<gene>
    <name evidence="1" type="ORF">BDQ94DRAFT_153879</name>
</gene>
<dbReference type="GeneID" id="38136556"/>